<name>A0ABD3Q2Y2_9STRA</name>
<dbReference type="Gene3D" id="2.30.42.10">
    <property type="match status" value="1"/>
</dbReference>
<dbReference type="Gene3D" id="1.20.58.2190">
    <property type="match status" value="1"/>
</dbReference>
<dbReference type="AlphaFoldDB" id="A0ABD3Q2Y2"/>
<dbReference type="PROSITE" id="PS50106">
    <property type="entry name" value="PDZ"/>
    <property type="match status" value="1"/>
</dbReference>
<keyword evidence="4" id="KW-1185">Reference proteome</keyword>
<feature type="compositionally biased region" description="Basic and acidic residues" evidence="1">
    <location>
        <begin position="10"/>
        <end position="26"/>
    </location>
</feature>
<dbReference type="Pfam" id="PF09409">
    <property type="entry name" value="PUB"/>
    <property type="match status" value="1"/>
</dbReference>
<sequence>MDKFFSSLGKGRDKKNDDKGNDKKNESSWQGGSGDMDTIKRKNATLASRIDGVGFGGGDNAAGSSKNNNVFANAGAGISDALGKMDLFNKSSRTATNSRGGGQSLGGSKPGVVLPISLDRPGPLGLEVEKSKSVQAFAIVAAIVPKSQAERAGLRRGDIVCHPGSNGEQEIRYDQFVSMAKSASRPLRFDVRRIESSVLSGGDGRPDGGGRGSADAYARKQAVIAAAEARDAKRKATQKPIPKTDKRMDDRQEQLYVHDRTNDSEETRRAVAAAKDAERENALKLGYNPYETNAMTSGQARTATVAAACGDISAANVINGEGEMPSPGRVNEPSDPTTKTPPEFEHAFSILVTSNADHAAVLNSLSIMRKLINNAITKGQQGDEETSSKFRRVRLSNPKIKEAITDVQGALELMLCVGFVLSENDEDGETYLVYPPGEKGASWLGDAMAVMLSYESG</sequence>
<proteinExistence type="predicted"/>
<protein>
    <recommendedName>
        <fullName evidence="2">PDZ domain-containing protein</fullName>
    </recommendedName>
</protein>
<feature type="compositionally biased region" description="Gly residues" evidence="1">
    <location>
        <begin position="99"/>
        <end position="109"/>
    </location>
</feature>
<dbReference type="SUPFAM" id="SSF143503">
    <property type="entry name" value="PUG domain-like"/>
    <property type="match status" value="1"/>
</dbReference>
<organism evidence="3 4">
    <name type="scientific">Stephanodiscus triporus</name>
    <dbReference type="NCBI Taxonomy" id="2934178"/>
    <lineage>
        <taxon>Eukaryota</taxon>
        <taxon>Sar</taxon>
        <taxon>Stramenopiles</taxon>
        <taxon>Ochrophyta</taxon>
        <taxon>Bacillariophyta</taxon>
        <taxon>Coscinodiscophyceae</taxon>
        <taxon>Thalassiosirophycidae</taxon>
        <taxon>Stephanodiscales</taxon>
        <taxon>Stephanodiscaceae</taxon>
        <taxon>Stephanodiscus</taxon>
    </lineage>
</organism>
<dbReference type="SMART" id="SM00228">
    <property type="entry name" value="PDZ"/>
    <property type="match status" value="1"/>
</dbReference>
<dbReference type="EMBL" id="JALLAZ020000477">
    <property type="protein sequence ID" value="KAL3794336.1"/>
    <property type="molecule type" value="Genomic_DNA"/>
</dbReference>
<dbReference type="Proteomes" id="UP001530315">
    <property type="component" value="Unassembled WGS sequence"/>
</dbReference>
<accession>A0ABD3Q2Y2</accession>
<reference evidence="3 4" key="1">
    <citation type="submission" date="2024-10" db="EMBL/GenBank/DDBJ databases">
        <title>Updated reference genomes for cyclostephanoid diatoms.</title>
        <authorList>
            <person name="Roberts W.R."/>
            <person name="Alverson A.J."/>
        </authorList>
    </citation>
    <scope>NUCLEOTIDE SEQUENCE [LARGE SCALE GENOMIC DNA]</scope>
    <source>
        <strain evidence="3 4">AJA276-08</strain>
    </source>
</reference>
<dbReference type="CDD" id="cd09212">
    <property type="entry name" value="PUB"/>
    <property type="match status" value="1"/>
</dbReference>
<feature type="region of interest" description="Disordered" evidence="1">
    <location>
        <begin position="228"/>
        <end position="267"/>
    </location>
</feature>
<dbReference type="InterPro" id="IPR036339">
    <property type="entry name" value="PUB-like_dom_sf"/>
</dbReference>
<feature type="region of interest" description="Disordered" evidence="1">
    <location>
        <begin position="92"/>
        <end position="113"/>
    </location>
</feature>
<evidence type="ECO:0000313" key="4">
    <source>
        <dbReference type="Proteomes" id="UP001530315"/>
    </source>
</evidence>
<dbReference type="SUPFAM" id="SSF50156">
    <property type="entry name" value="PDZ domain-like"/>
    <property type="match status" value="1"/>
</dbReference>
<evidence type="ECO:0000256" key="1">
    <source>
        <dbReference type="SAM" id="MobiDB-lite"/>
    </source>
</evidence>
<dbReference type="InterPro" id="IPR036034">
    <property type="entry name" value="PDZ_sf"/>
</dbReference>
<dbReference type="PANTHER" id="PTHR47694:SF1">
    <property type="entry name" value="PLANT UBX DOMAIN-CONTAINING PROTEIN 2"/>
    <property type="match status" value="1"/>
</dbReference>
<evidence type="ECO:0000259" key="2">
    <source>
        <dbReference type="PROSITE" id="PS50106"/>
    </source>
</evidence>
<feature type="compositionally biased region" description="Basic and acidic residues" evidence="1">
    <location>
        <begin position="242"/>
        <end position="267"/>
    </location>
</feature>
<dbReference type="InterPro" id="IPR018997">
    <property type="entry name" value="PUB_domain"/>
</dbReference>
<dbReference type="PANTHER" id="PTHR47694">
    <property type="entry name" value="PLANT UBX DOMAIN-CONTAINING PROTEIN 2"/>
    <property type="match status" value="1"/>
</dbReference>
<feature type="region of interest" description="Disordered" evidence="1">
    <location>
        <begin position="1"/>
        <end position="40"/>
    </location>
</feature>
<comment type="caution">
    <text evidence="3">The sequence shown here is derived from an EMBL/GenBank/DDBJ whole genome shotgun (WGS) entry which is preliminary data.</text>
</comment>
<gene>
    <name evidence="3" type="ORF">ACHAW5_009896</name>
</gene>
<feature type="region of interest" description="Disordered" evidence="1">
    <location>
        <begin position="319"/>
        <end position="339"/>
    </location>
</feature>
<dbReference type="InterPro" id="IPR001478">
    <property type="entry name" value="PDZ"/>
</dbReference>
<evidence type="ECO:0000313" key="3">
    <source>
        <dbReference type="EMBL" id="KAL3794336.1"/>
    </source>
</evidence>
<dbReference type="SMART" id="SM00580">
    <property type="entry name" value="PUG"/>
    <property type="match status" value="1"/>
</dbReference>
<feature type="domain" description="PDZ" evidence="2">
    <location>
        <begin position="113"/>
        <end position="195"/>
    </location>
</feature>